<comment type="caution">
    <text evidence="1">The sequence shown here is derived from an EMBL/GenBank/DDBJ whole genome shotgun (WGS) entry which is preliminary data.</text>
</comment>
<evidence type="ECO:0000313" key="1">
    <source>
        <dbReference type="EMBL" id="EJK54292.1"/>
    </source>
</evidence>
<sequence length="154" mass="17199">MKAKAPPSSPRSRCRDRAAECRNRWLLRAIFDKGFCSGSTNSPAWNSSAHDSDRRPSRLSFGAMMALNESSRLNVEPRVESPMSNVDDRNDPCALVAVVISEPDCPSPRIDPAVGYDEQRRREARLEPRYSDEHDGQLMMALHVAVVISESDGR</sequence>
<evidence type="ECO:0000313" key="2">
    <source>
        <dbReference type="Proteomes" id="UP000266841"/>
    </source>
</evidence>
<name>K0S603_THAOC</name>
<dbReference type="EMBL" id="AGNL01036050">
    <property type="protein sequence ID" value="EJK54292.1"/>
    <property type="molecule type" value="Genomic_DNA"/>
</dbReference>
<dbReference type="Proteomes" id="UP000266841">
    <property type="component" value="Unassembled WGS sequence"/>
</dbReference>
<protein>
    <submittedName>
        <fullName evidence="1">Uncharacterized protein</fullName>
    </submittedName>
</protein>
<proteinExistence type="predicted"/>
<gene>
    <name evidence="1" type="ORF">THAOC_26099</name>
</gene>
<dbReference type="AlphaFoldDB" id="K0S603"/>
<keyword evidence="2" id="KW-1185">Reference proteome</keyword>
<reference evidence="1 2" key="1">
    <citation type="journal article" date="2012" name="Genome Biol.">
        <title>Genome and low-iron response of an oceanic diatom adapted to chronic iron limitation.</title>
        <authorList>
            <person name="Lommer M."/>
            <person name="Specht M."/>
            <person name="Roy A.S."/>
            <person name="Kraemer L."/>
            <person name="Andreson R."/>
            <person name="Gutowska M.A."/>
            <person name="Wolf J."/>
            <person name="Bergner S.V."/>
            <person name="Schilhabel M.B."/>
            <person name="Klostermeier U.C."/>
            <person name="Beiko R.G."/>
            <person name="Rosenstiel P."/>
            <person name="Hippler M."/>
            <person name="Laroche J."/>
        </authorList>
    </citation>
    <scope>NUCLEOTIDE SEQUENCE [LARGE SCALE GENOMIC DNA]</scope>
    <source>
        <strain evidence="1 2">CCMP1005</strain>
    </source>
</reference>
<organism evidence="1 2">
    <name type="scientific">Thalassiosira oceanica</name>
    <name type="common">Marine diatom</name>
    <dbReference type="NCBI Taxonomy" id="159749"/>
    <lineage>
        <taxon>Eukaryota</taxon>
        <taxon>Sar</taxon>
        <taxon>Stramenopiles</taxon>
        <taxon>Ochrophyta</taxon>
        <taxon>Bacillariophyta</taxon>
        <taxon>Coscinodiscophyceae</taxon>
        <taxon>Thalassiosirophycidae</taxon>
        <taxon>Thalassiosirales</taxon>
        <taxon>Thalassiosiraceae</taxon>
        <taxon>Thalassiosira</taxon>
    </lineage>
</organism>
<accession>K0S603</accession>